<reference evidence="9" key="1">
    <citation type="journal article" date="2019" name="Int. J. Syst. Evol. Microbiol.">
        <title>The Global Catalogue of Microorganisms (GCM) 10K type strain sequencing project: providing services to taxonomists for standard genome sequencing and annotation.</title>
        <authorList>
            <consortium name="The Broad Institute Genomics Platform"/>
            <consortium name="The Broad Institute Genome Sequencing Center for Infectious Disease"/>
            <person name="Wu L."/>
            <person name="Ma J."/>
        </authorList>
    </citation>
    <scope>NUCLEOTIDE SEQUENCE [LARGE SCALE GENOMIC DNA]</scope>
    <source>
        <strain evidence="9">CGMCC 4.7181</strain>
    </source>
</reference>
<evidence type="ECO:0000256" key="5">
    <source>
        <dbReference type="ARBA" id="ARBA00023163"/>
    </source>
</evidence>
<protein>
    <recommendedName>
        <fullName evidence="1">Lactose phosphotransferase system repressor</fullName>
    </recommendedName>
</protein>
<evidence type="ECO:0000256" key="1">
    <source>
        <dbReference type="ARBA" id="ARBA00021390"/>
    </source>
</evidence>
<evidence type="ECO:0000313" key="9">
    <source>
        <dbReference type="Proteomes" id="UP000638043"/>
    </source>
</evidence>
<dbReference type="PROSITE" id="PS00894">
    <property type="entry name" value="HTH_DEOR_1"/>
    <property type="match status" value="1"/>
</dbReference>
<evidence type="ECO:0000313" key="8">
    <source>
        <dbReference type="EMBL" id="GGO66742.1"/>
    </source>
</evidence>
<dbReference type="InterPro" id="IPR001034">
    <property type="entry name" value="DeoR_HTH"/>
</dbReference>
<dbReference type="Proteomes" id="UP000638043">
    <property type="component" value="Unassembled WGS sequence"/>
</dbReference>
<evidence type="ECO:0000256" key="6">
    <source>
        <dbReference type="ARBA" id="ARBA00024937"/>
    </source>
</evidence>
<dbReference type="PANTHER" id="PTHR30363">
    <property type="entry name" value="HTH-TYPE TRANSCRIPTIONAL REGULATOR SRLR-RELATED"/>
    <property type="match status" value="1"/>
</dbReference>
<keyword evidence="4" id="KW-0238">DNA-binding</keyword>
<comment type="caution">
    <text evidence="8">The sequence shown here is derived from an EMBL/GenBank/DDBJ whole genome shotgun (WGS) entry which is preliminary data.</text>
</comment>
<comment type="function">
    <text evidence="6">Repressor of the lactose catabolism operon. Galactose-6-phosphate is the inducer.</text>
</comment>
<dbReference type="InterPro" id="IPR036390">
    <property type="entry name" value="WH_DNA-bd_sf"/>
</dbReference>
<keyword evidence="5" id="KW-0804">Transcription</keyword>
<dbReference type="SUPFAM" id="SSF100950">
    <property type="entry name" value="NagB/RpiA/CoA transferase-like"/>
    <property type="match status" value="1"/>
</dbReference>
<evidence type="ECO:0000256" key="2">
    <source>
        <dbReference type="ARBA" id="ARBA00022491"/>
    </source>
</evidence>
<dbReference type="Gene3D" id="1.10.10.10">
    <property type="entry name" value="Winged helix-like DNA-binding domain superfamily/Winged helix DNA-binding domain"/>
    <property type="match status" value="1"/>
</dbReference>
<dbReference type="PANTHER" id="PTHR30363:SF4">
    <property type="entry name" value="GLYCEROL-3-PHOSPHATE REGULON REPRESSOR"/>
    <property type="match status" value="1"/>
</dbReference>
<dbReference type="Gene3D" id="3.40.50.1360">
    <property type="match status" value="1"/>
</dbReference>
<dbReference type="RefSeq" id="WP_188702737.1">
    <property type="nucleotide sequence ID" value="NZ_BMMQ01000010.1"/>
</dbReference>
<dbReference type="PROSITE" id="PS51000">
    <property type="entry name" value="HTH_DEOR_2"/>
    <property type="match status" value="1"/>
</dbReference>
<proteinExistence type="predicted"/>
<organism evidence="8 9">
    <name type="scientific">Microbacterium nanhaiense</name>
    <dbReference type="NCBI Taxonomy" id="1301026"/>
    <lineage>
        <taxon>Bacteria</taxon>
        <taxon>Bacillati</taxon>
        <taxon>Actinomycetota</taxon>
        <taxon>Actinomycetes</taxon>
        <taxon>Micrococcales</taxon>
        <taxon>Microbacteriaceae</taxon>
        <taxon>Microbacterium</taxon>
    </lineage>
</organism>
<dbReference type="InterPro" id="IPR018356">
    <property type="entry name" value="Tscrpt_reg_HTH_DeoR_CS"/>
</dbReference>
<accession>A0ABQ2N4V3</accession>
<evidence type="ECO:0000256" key="3">
    <source>
        <dbReference type="ARBA" id="ARBA00023015"/>
    </source>
</evidence>
<dbReference type="PRINTS" id="PR00037">
    <property type="entry name" value="HTHLACR"/>
</dbReference>
<evidence type="ECO:0000259" key="7">
    <source>
        <dbReference type="PROSITE" id="PS51000"/>
    </source>
</evidence>
<dbReference type="SMART" id="SM01134">
    <property type="entry name" value="DeoRC"/>
    <property type="match status" value="1"/>
</dbReference>
<dbReference type="SMART" id="SM00420">
    <property type="entry name" value="HTH_DEOR"/>
    <property type="match status" value="1"/>
</dbReference>
<dbReference type="EMBL" id="BMMQ01000010">
    <property type="protein sequence ID" value="GGO66742.1"/>
    <property type="molecule type" value="Genomic_DNA"/>
</dbReference>
<dbReference type="Pfam" id="PF08220">
    <property type="entry name" value="HTH_DeoR"/>
    <property type="match status" value="1"/>
</dbReference>
<dbReference type="SUPFAM" id="SSF46785">
    <property type="entry name" value="Winged helix' DNA-binding domain"/>
    <property type="match status" value="1"/>
</dbReference>
<dbReference type="Pfam" id="PF00455">
    <property type="entry name" value="DeoRC"/>
    <property type="match status" value="1"/>
</dbReference>
<dbReference type="InterPro" id="IPR037171">
    <property type="entry name" value="NagB/RpiA_transferase-like"/>
</dbReference>
<keyword evidence="2" id="KW-0678">Repressor</keyword>
<feature type="domain" description="HTH deoR-type" evidence="7">
    <location>
        <begin position="3"/>
        <end position="58"/>
    </location>
</feature>
<gene>
    <name evidence="8" type="ORF">GCM10010910_26870</name>
</gene>
<dbReference type="InterPro" id="IPR050313">
    <property type="entry name" value="Carb_Metab_HTH_regulators"/>
</dbReference>
<evidence type="ECO:0000256" key="4">
    <source>
        <dbReference type="ARBA" id="ARBA00023125"/>
    </source>
</evidence>
<keyword evidence="3" id="KW-0805">Transcription regulation</keyword>
<keyword evidence="9" id="KW-1185">Reference proteome</keyword>
<name>A0ABQ2N4V3_9MICO</name>
<sequence length="259" mass="27081">MYQAERLDLIARAVREAGRVSVRELAERFDITTETVRRDLQGLEEAGSLQRVHGGAIAVRRASLVERGVGERLAAQGEEKKRIAERAARAIAPGFSGSILIDAGTTTAALLDPLLARIAGGSAQIVTNAVAHAASLAGRDGVSVTVLGGRVRSVTGAAVGIETVRDIDRLRPDVAFIGTNGFSADFGLSTPDVDEAAVKNAMVRAARRVVVLSDSSKFGDESLTRFAGLDDIDVVVTDAEPPADLAAALDNADAEVWVA</sequence>
<dbReference type="InterPro" id="IPR014036">
    <property type="entry name" value="DeoR-like_C"/>
</dbReference>
<dbReference type="InterPro" id="IPR036388">
    <property type="entry name" value="WH-like_DNA-bd_sf"/>
</dbReference>